<evidence type="ECO:0000256" key="5">
    <source>
        <dbReference type="ARBA" id="ARBA00023136"/>
    </source>
</evidence>
<dbReference type="Proteomes" id="UP000005710">
    <property type="component" value="Unassembled WGS sequence"/>
</dbReference>
<gene>
    <name evidence="9" type="ORF">ThesuDRAFT_01957</name>
</gene>
<feature type="transmembrane region" description="Helical" evidence="7">
    <location>
        <begin position="179"/>
        <end position="198"/>
    </location>
</feature>
<name>K6PMV0_9FIRM</name>
<feature type="transmembrane region" description="Helical" evidence="7">
    <location>
        <begin position="210"/>
        <end position="229"/>
    </location>
</feature>
<reference evidence="9" key="2">
    <citation type="submission" date="2012-10" db="EMBL/GenBank/DDBJ databases">
        <title>Improved high-quality draft of Thermaerobacter subterraneus C21, DSM 13965.</title>
        <authorList>
            <consortium name="DOE Joint Genome Institute"/>
            <person name="Eisen J."/>
            <person name="Huntemann M."/>
            <person name="Wei C.-L."/>
            <person name="Han J."/>
            <person name="Detter J.C."/>
            <person name="Han C."/>
            <person name="Tapia R."/>
            <person name="Chen A."/>
            <person name="Kyrpides N."/>
            <person name="Mavromatis K."/>
            <person name="Markowitz V."/>
            <person name="Szeto E."/>
            <person name="Ivanova N."/>
            <person name="Mikhailova N."/>
            <person name="Ovchinnikova G."/>
            <person name="Pagani I."/>
            <person name="Pati A."/>
            <person name="Goodwin L."/>
            <person name="Nordberg H.P."/>
            <person name="Cantor M.N."/>
            <person name="Hua S.X."/>
            <person name="Woyke T."/>
            <person name="Eisen J."/>
            <person name="Klenk H.-P."/>
        </authorList>
    </citation>
    <scope>NUCLEOTIDE SEQUENCE [LARGE SCALE GENOMIC DNA]</scope>
    <source>
        <strain evidence="9">DSM 13965</strain>
    </source>
</reference>
<feature type="transmembrane region" description="Helical" evidence="7">
    <location>
        <begin position="38"/>
        <end position="54"/>
    </location>
</feature>
<dbReference type="RefSeq" id="WP_006904233.1">
    <property type="nucleotide sequence ID" value="NZ_JH976535.1"/>
</dbReference>
<dbReference type="eggNOG" id="COG0697">
    <property type="taxonomic scope" value="Bacteria"/>
</dbReference>
<evidence type="ECO:0000256" key="3">
    <source>
        <dbReference type="ARBA" id="ARBA00022692"/>
    </source>
</evidence>
<evidence type="ECO:0000256" key="2">
    <source>
        <dbReference type="ARBA" id="ARBA00007362"/>
    </source>
</evidence>
<comment type="subcellular location">
    <subcellularLocation>
        <location evidence="1">Membrane</location>
        <topology evidence="1">Multi-pass membrane protein</topology>
    </subcellularLocation>
</comment>
<keyword evidence="5 7" id="KW-0472">Membrane</keyword>
<feature type="transmembrane region" description="Helical" evidence="7">
    <location>
        <begin position="266"/>
        <end position="283"/>
    </location>
</feature>
<dbReference type="STRING" id="867903.ThesuDRAFT_01957"/>
<dbReference type="EMBL" id="AENY02000003">
    <property type="protein sequence ID" value="EKP94227.1"/>
    <property type="molecule type" value="Genomic_DNA"/>
</dbReference>
<feature type="domain" description="EamA" evidence="8">
    <location>
        <begin position="4"/>
        <end position="138"/>
    </location>
</feature>
<feature type="region of interest" description="Disordered" evidence="6">
    <location>
        <begin position="292"/>
        <end position="324"/>
    </location>
</feature>
<evidence type="ECO:0000256" key="7">
    <source>
        <dbReference type="SAM" id="Phobius"/>
    </source>
</evidence>
<feature type="compositionally biased region" description="Basic and acidic residues" evidence="6">
    <location>
        <begin position="309"/>
        <end position="318"/>
    </location>
</feature>
<keyword evidence="10" id="KW-1185">Reference proteome</keyword>
<comment type="caution">
    <text evidence="9">The sequence shown here is derived from an EMBL/GenBank/DDBJ whole genome shotgun (WGS) entry which is preliminary data.</text>
</comment>
<evidence type="ECO:0000256" key="1">
    <source>
        <dbReference type="ARBA" id="ARBA00004141"/>
    </source>
</evidence>
<evidence type="ECO:0000313" key="10">
    <source>
        <dbReference type="Proteomes" id="UP000005710"/>
    </source>
</evidence>
<keyword evidence="3 7" id="KW-0812">Transmembrane</keyword>
<organism evidence="9 10">
    <name type="scientific">Thermaerobacter subterraneus DSM 13965</name>
    <dbReference type="NCBI Taxonomy" id="867903"/>
    <lineage>
        <taxon>Bacteria</taxon>
        <taxon>Bacillati</taxon>
        <taxon>Bacillota</taxon>
        <taxon>Clostridia</taxon>
        <taxon>Eubacteriales</taxon>
        <taxon>Clostridiales Family XVII. Incertae Sedis</taxon>
        <taxon>Thermaerobacter</taxon>
    </lineage>
</organism>
<dbReference type="InterPro" id="IPR000620">
    <property type="entry name" value="EamA_dom"/>
</dbReference>
<sequence length="324" mass="33555">MGLRGMAYVLAAAALWGTLGVVARLAYAGGAQPGEVVFFRAAIAFVLALAVARRQGVALAVPRRRWLLLGAYGTISVGLFYLSYFWAVRMLPVAVAAVLLYTAPVFVALLARLFLGETLGLRRLLALAVALAGVVLVSAPDPSAGIRWGGVAVGLLSGLTYALYSIFGKVALRDLDPAAVVVYTLGIGSLVLLAALPPGRLLDLAWSPAVWWWVLLLGVGPTFLAYRLYTAGLQWVPASTASIVATVEPVVAALLGWLVLGESLSAGQGAGAVLVLLAGWLAQEGLSLRAAARATGGPEGHGPRGRRRGSPDGKEAERPCPSAG</sequence>
<dbReference type="PANTHER" id="PTHR32322">
    <property type="entry name" value="INNER MEMBRANE TRANSPORTER"/>
    <property type="match status" value="1"/>
</dbReference>
<feature type="transmembrane region" description="Helical" evidence="7">
    <location>
        <begin position="66"/>
        <end position="87"/>
    </location>
</feature>
<dbReference type="SUPFAM" id="SSF103481">
    <property type="entry name" value="Multidrug resistance efflux transporter EmrE"/>
    <property type="match status" value="2"/>
</dbReference>
<proteinExistence type="inferred from homology"/>
<dbReference type="Gene3D" id="1.10.3730.20">
    <property type="match status" value="2"/>
</dbReference>
<dbReference type="HOGENOM" id="CLU_033863_9_1_9"/>
<evidence type="ECO:0000313" key="9">
    <source>
        <dbReference type="EMBL" id="EKP94227.1"/>
    </source>
</evidence>
<dbReference type="GO" id="GO:0016020">
    <property type="term" value="C:membrane"/>
    <property type="evidence" value="ECO:0007669"/>
    <property type="project" value="UniProtKB-SubCell"/>
</dbReference>
<feature type="transmembrane region" description="Helical" evidence="7">
    <location>
        <begin position="93"/>
        <end position="115"/>
    </location>
</feature>
<dbReference type="AlphaFoldDB" id="K6PMV0"/>
<reference evidence="9" key="1">
    <citation type="submission" date="2010-10" db="EMBL/GenBank/DDBJ databases">
        <authorList>
            <consortium name="US DOE Joint Genome Institute (JGI-PGF)"/>
            <person name="Lucas S."/>
            <person name="Copeland A."/>
            <person name="Lapidus A."/>
            <person name="Bruce D."/>
            <person name="Goodwin L."/>
            <person name="Pitluck S."/>
            <person name="Kyrpides N."/>
            <person name="Mavromatis K."/>
            <person name="Detter J.C."/>
            <person name="Han C."/>
            <person name="Land M."/>
            <person name="Hauser L."/>
            <person name="Markowitz V."/>
            <person name="Cheng J.-F."/>
            <person name="Hugenholtz P."/>
            <person name="Woyke T."/>
            <person name="Wu D."/>
            <person name="Pukall R."/>
            <person name="Wahrenburg C."/>
            <person name="Brambilla E."/>
            <person name="Klenk H.-P."/>
            <person name="Eisen J.A."/>
        </authorList>
    </citation>
    <scope>NUCLEOTIDE SEQUENCE [LARGE SCALE GENOMIC DNA]</scope>
    <source>
        <strain evidence="9">DSM 13965</strain>
    </source>
</reference>
<evidence type="ECO:0000256" key="4">
    <source>
        <dbReference type="ARBA" id="ARBA00022989"/>
    </source>
</evidence>
<accession>K6PMV0</accession>
<dbReference type="Pfam" id="PF00892">
    <property type="entry name" value="EamA"/>
    <property type="match status" value="2"/>
</dbReference>
<comment type="similarity">
    <text evidence="2">Belongs to the EamA transporter family.</text>
</comment>
<keyword evidence="4 7" id="KW-1133">Transmembrane helix</keyword>
<feature type="transmembrane region" description="Helical" evidence="7">
    <location>
        <begin position="124"/>
        <end position="140"/>
    </location>
</feature>
<feature type="domain" description="EamA" evidence="8">
    <location>
        <begin position="150"/>
        <end position="278"/>
    </location>
</feature>
<feature type="transmembrane region" description="Helical" evidence="7">
    <location>
        <begin position="241"/>
        <end position="260"/>
    </location>
</feature>
<evidence type="ECO:0000256" key="6">
    <source>
        <dbReference type="SAM" id="MobiDB-lite"/>
    </source>
</evidence>
<dbReference type="InterPro" id="IPR037185">
    <property type="entry name" value="EmrE-like"/>
</dbReference>
<evidence type="ECO:0000259" key="8">
    <source>
        <dbReference type="Pfam" id="PF00892"/>
    </source>
</evidence>
<dbReference type="PANTHER" id="PTHR32322:SF2">
    <property type="entry name" value="EAMA DOMAIN-CONTAINING PROTEIN"/>
    <property type="match status" value="1"/>
</dbReference>
<dbReference type="OrthoDB" id="9810818at2"/>
<protein>
    <submittedName>
        <fullName evidence="9">Permease</fullName>
    </submittedName>
</protein>
<feature type="transmembrane region" description="Helical" evidence="7">
    <location>
        <begin position="146"/>
        <end position="167"/>
    </location>
</feature>
<dbReference type="InterPro" id="IPR050638">
    <property type="entry name" value="AA-Vitamin_Transporters"/>
</dbReference>